<accession>A0A5J5D196</accession>
<dbReference type="EMBL" id="VOFY01000013">
    <property type="protein sequence ID" value="KAA8586506.1"/>
    <property type="molecule type" value="Genomic_DNA"/>
</dbReference>
<sequence length="80" mass="9384">MRNITASELKRIWVRGRKKRVGKITARDLRRIKLEVTRTALDLRCRHIQETQPTRSVQKYQVFSAPRHGPGKKGWNTTTT</sequence>
<comment type="caution">
    <text evidence="1">The sequence shown here is derived from an EMBL/GenBank/DDBJ whole genome shotgun (WGS) entry which is preliminary data.</text>
</comment>
<proteinExistence type="predicted"/>
<protein>
    <submittedName>
        <fullName evidence="1">Uncharacterized protein</fullName>
    </submittedName>
</protein>
<dbReference type="AlphaFoldDB" id="A0A5J5D196"/>
<dbReference type="Proteomes" id="UP000327493">
    <property type="component" value="Chromosome 13"/>
</dbReference>
<evidence type="ECO:0000313" key="1">
    <source>
        <dbReference type="EMBL" id="KAA8586506.1"/>
    </source>
</evidence>
<gene>
    <name evidence="1" type="ORF">FQN60_000342</name>
</gene>
<evidence type="ECO:0000313" key="2">
    <source>
        <dbReference type="Proteomes" id="UP000327493"/>
    </source>
</evidence>
<name>A0A5J5D196_9PERO</name>
<reference evidence="1 2" key="1">
    <citation type="submission" date="2019-08" db="EMBL/GenBank/DDBJ databases">
        <title>A chromosome-level genome assembly, high-density linkage maps, and genome scans reveal the genomic architecture of hybrid incompatibilities underlying speciation via character displacement in darters (Percidae: Etheostominae).</title>
        <authorList>
            <person name="Moran R.L."/>
            <person name="Catchen J.M."/>
            <person name="Fuller R.C."/>
        </authorList>
    </citation>
    <scope>NUCLEOTIDE SEQUENCE [LARGE SCALE GENOMIC DNA]</scope>
    <source>
        <strain evidence="1">EspeVRDwgs_2016</strain>
        <tissue evidence="1">Muscle</tissue>
    </source>
</reference>
<keyword evidence="2" id="KW-1185">Reference proteome</keyword>
<organism evidence="1 2">
    <name type="scientific">Etheostoma spectabile</name>
    <name type="common">orangethroat darter</name>
    <dbReference type="NCBI Taxonomy" id="54343"/>
    <lineage>
        <taxon>Eukaryota</taxon>
        <taxon>Metazoa</taxon>
        <taxon>Chordata</taxon>
        <taxon>Craniata</taxon>
        <taxon>Vertebrata</taxon>
        <taxon>Euteleostomi</taxon>
        <taxon>Actinopterygii</taxon>
        <taxon>Neopterygii</taxon>
        <taxon>Teleostei</taxon>
        <taxon>Neoteleostei</taxon>
        <taxon>Acanthomorphata</taxon>
        <taxon>Eupercaria</taxon>
        <taxon>Perciformes</taxon>
        <taxon>Percoidei</taxon>
        <taxon>Percidae</taxon>
        <taxon>Etheostomatinae</taxon>
        <taxon>Etheostoma</taxon>
    </lineage>
</organism>